<protein>
    <recommendedName>
        <fullName evidence="4">DUF4089 domain-containing protein</fullName>
    </recommendedName>
</protein>
<sequence>MTDTTDTTETDGTAEPPPPEPDFTPADIARLAARAGLPVDASRLPVIAATVNHLHGLVAALNDIPFGETAPAFVFDARRDDAS</sequence>
<dbReference type="AlphaFoldDB" id="A0A401YDI6"/>
<accession>A0A401YDI6</accession>
<gene>
    <name evidence="2" type="ORF">EHYA_00310</name>
</gene>
<proteinExistence type="predicted"/>
<dbReference type="OrthoDB" id="3543549at2"/>
<evidence type="ECO:0000313" key="2">
    <source>
        <dbReference type="EMBL" id="GCD92671.1"/>
    </source>
</evidence>
<evidence type="ECO:0008006" key="4">
    <source>
        <dbReference type="Google" id="ProtNLM"/>
    </source>
</evidence>
<feature type="region of interest" description="Disordered" evidence="1">
    <location>
        <begin position="1"/>
        <end position="25"/>
    </location>
</feature>
<dbReference type="RefSeq" id="WP_126635016.1">
    <property type="nucleotide sequence ID" value="NZ_BIFH01000013.1"/>
</dbReference>
<comment type="caution">
    <text evidence="2">The sequence shown here is derived from an EMBL/GenBank/DDBJ whole genome shotgun (WGS) entry which is preliminary data.</text>
</comment>
<evidence type="ECO:0000256" key="1">
    <source>
        <dbReference type="SAM" id="MobiDB-lite"/>
    </source>
</evidence>
<dbReference type="Proteomes" id="UP000286931">
    <property type="component" value="Unassembled WGS sequence"/>
</dbReference>
<keyword evidence="3" id="KW-1185">Reference proteome</keyword>
<name>A0A401YDI6_9ACTN</name>
<dbReference type="EMBL" id="BIFH01000013">
    <property type="protein sequence ID" value="GCD92671.1"/>
    <property type="molecule type" value="Genomic_DNA"/>
</dbReference>
<feature type="compositionally biased region" description="Low complexity" evidence="1">
    <location>
        <begin position="1"/>
        <end position="14"/>
    </location>
</feature>
<organism evidence="2 3">
    <name type="scientific">Embleya hyalina</name>
    <dbReference type="NCBI Taxonomy" id="516124"/>
    <lineage>
        <taxon>Bacteria</taxon>
        <taxon>Bacillati</taxon>
        <taxon>Actinomycetota</taxon>
        <taxon>Actinomycetes</taxon>
        <taxon>Kitasatosporales</taxon>
        <taxon>Streptomycetaceae</taxon>
        <taxon>Embleya</taxon>
    </lineage>
</organism>
<evidence type="ECO:0000313" key="3">
    <source>
        <dbReference type="Proteomes" id="UP000286931"/>
    </source>
</evidence>
<reference evidence="2 3" key="1">
    <citation type="submission" date="2018-12" db="EMBL/GenBank/DDBJ databases">
        <title>Draft genome sequence of Embleya hyalina NBRC 13850T.</title>
        <authorList>
            <person name="Komaki H."/>
            <person name="Hosoyama A."/>
            <person name="Kimura A."/>
            <person name="Ichikawa N."/>
            <person name="Tamura T."/>
        </authorList>
    </citation>
    <scope>NUCLEOTIDE SEQUENCE [LARGE SCALE GENOMIC DNA]</scope>
    <source>
        <strain evidence="2 3">NBRC 13850</strain>
    </source>
</reference>